<proteinExistence type="predicted"/>
<dbReference type="Gene3D" id="3.30.710.10">
    <property type="entry name" value="Potassium Channel Kv1.1, Chain A"/>
    <property type="match status" value="1"/>
</dbReference>
<feature type="domain" description="BTB" evidence="1">
    <location>
        <begin position="166"/>
        <end position="226"/>
    </location>
</feature>
<dbReference type="PROSITE" id="PS50097">
    <property type="entry name" value="BTB"/>
    <property type="match status" value="1"/>
</dbReference>
<comment type="caution">
    <text evidence="2">The sequence shown here is derived from an EMBL/GenBank/DDBJ whole genome shotgun (WGS) entry which is preliminary data.</text>
</comment>
<evidence type="ECO:0000259" key="1">
    <source>
        <dbReference type="PROSITE" id="PS50097"/>
    </source>
</evidence>
<dbReference type="OrthoDB" id="194443at2759"/>
<name>A0A9N8WFW9_9GLOM</name>
<dbReference type="AlphaFoldDB" id="A0A9N8WFW9"/>
<dbReference type="EMBL" id="CAJVPS010000471">
    <property type="protein sequence ID" value="CAG8488543.1"/>
    <property type="molecule type" value="Genomic_DNA"/>
</dbReference>
<reference evidence="2" key="1">
    <citation type="submission" date="2021-06" db="EMBL/GenBank/DDBJ databases">
        <authorList>
            <person name="Kallberg Y."/>
            <person name="Tangrot J."/>
            <person name="Rosling A."/>
        </authorList>
    </citation>
    <scope>NUCLEOTIDE SEQUENCE</scope>
    <source>
        <strain evidence="2">FL130A</strain>
    </source>
</reference>
<dbReference type="InterPro" id="IPR000210">
    <property type="entry name" value="BTB/POZ_dom"/>
</dbReference>
<dbReference type="Proteomes" id="UP000789508">
    <property type="component" value="Unassembled WGS sequence"/>
</dbReference>
<dbReference type="Pfam" id="PF00651">
    <property type="entry name" value="BTB"/>
    <property type="match status" value="1"/>
</dbReference>
<evidence type="ECO:0000313" key="2">
    <source>
        <dbReference type="EMBL" id="CAG8488543.1"/>
    </source>
</evidence>
<gene>
    <name evidence="2" type="ORF">ALEPTO_LOCUS2858</name>
</gene>
<dbReference type="InterPro" id="IPR011333">
    <property type="entry name" value="SKP1/BTB/POZ_sf"/>
</dbReference>
<protein>
    <submittedName>
        <fullName evidence="2">3658_t:CDS:1</fullName>
    </submittedName>
</protein>
<sequence>MSLFKEPQQTNGITKFTWTIPNTLKPRIQSDIFYVDDGSDSKQVTLWRILARNYPYFVEEYVANEIRIALEPIRTSEEINHNIFSRELSYEIKAFDGDTNVMLGTIKKQEQCFELAGEPHYETIIMETCVSSIKLKLTIYPKNHQSNLQAESEIYIANHFNNQKFADIEFIFEHGNKIYAHKLILAANSHYFDKMFNGEWEESKAKQISVSHVSFEAFYALIQFLYIKNLPETISNQNILSEIYSEAHIHVIPELLAVVSKRLKESVNKENWDSLYMLARKYNDYDLKAAKDEGIEGLDELFRIKNMGFGI</sequence>
<dbReference type="SUPFAM" id="SSF54695">
    <property type="entry name" value="POZ domain"/>
    <property type="match status" value="1"/>
</dbReference>
<organism evidence="2 3">
    <name type="scientific">Ambispora leptoticha</name>
    <dbReference type="NCBI Taxonomy" id="144679"/>
    <lineage>
        <taxon>Eukaryota</taxon>
        <taxon>Fungi</taxon>
        <taxon>Fungi incertae sedis</taxon>
        <taxon>Mucoromycota</taxon>
        <taxon>Glomeromycotina</taxon>
        <taxon>Glomeromycetes</taxon>
        <taxon>Archaeosporales</taxon>
        <taxon>Ambisporaceae</taxon>
        <taxon>Ambispora</taxon>
    </lineage>
</organism>
<evidence type="ECO:0000313" key="3">
    <source>
        <dbReference type="Proteomes" id="UP000789508"/>
    </source>
</evidence>
<dbReference type="PANTHER" id="PTHR24413">
    <property type="entry name" value="SPECKLE-TYPE POZ PROTEIN"/>
    <property type="match status" value="1"/>
</dbReference>
<dbReference type="SMART" id="SM00225">
    <property type="entry name" value="BTB"/>
    <property type="match status" value="1"/>
</dbReference>
<accession>A0A9N8WFW9</accession>
<keyword evidence="3" id="KW-1185">Reference proteome</keyword>